<dbReference type="PROSITE" id="PS50001">
    <property type="entry name" value="SH2"/>
    <property type="match status" value="1"/>
</dbReference>
<feature type="region of interest" description="Disordered" evidence="9">
    <location>
        <begin position="1"/>
        <end position="25"/>
    </location>
</feature>
<dbReference type="Pfam" id="PF07714">
    <property type="entry name" value="PK_Tyr_Ser-Thr"/>
    <property type="match status" value="1"/>
</dbReference>
<evidence type="ECO:0000256" key="5">
    <source>
        <dbReference type="ARBA" id="ARBA00023137"/>
    </source>
</evidence>
<evidence type="ECO:0000313" key="12">
    <source>
        <dbReference type="EMBL" id="EGT38804.1"/>
    </source>
</evidence>
<feature type="compositionally biased region" description="Basic and acidic residues" evidence="9">
    <location>
        <begin position="483"/>
        <end position="511"/>
    </location>
</feature>
<dbReference type="GO" id="GO:0004715">
    <property type="term" value="F:non-membrane spanning protein tyrosine kinase activity"/>
    <property type="evidence" value="ECO:0007669"/>
    <property type="project" value="UniProtKB-EC"/>
</dbReference>
<name>G0NWJ0_CAEBE</name>
<dbReference type="FunCoup" id="G0NWJ0">
    <property type="interactions" value="5"/>
</dbReference>
<dbReference type="PANTHER" id="PTHR24418">
    <property type="entry name" value="TYROSINE-PROTEIN KINASE"/>
    <property type="match status" value="1"/>
</dbReference>
<organism evidence="13">
    <name type="scientific">Caenorhabditis brenneri</name>
    <name type="common">Nematode worm</name>
    <dbReference type="NCBI Taxonomy" id="135651"/>
    <lineage>
        <taxon>Eukaryota</taxon>
        <taxon>Metazoa</taxon>
        <taxon>Ecdysozoa</taxon>
        <taxon>Nematoda</taxon>
        <taxon>Chromadorea</taxon>
        <taxon>Rhabditida</taxon>
        <taxon>Rhabditina</taxon>
        <taxon>Rhabditomorpha</taxon>
        <taxon>Rhabditoidea</taxon>
        <taxon>Rhabditidae</taxon>
        <taxon>Peloderinae</taxon>
        <taxon>Caenorhabditis</taxon>
    </lineage>
</organism>
<dbReference type="STRING" id="135651.G0NWJ0"/>
<dbReference type="InterPro" id="IPR011009">
    <property type="entry name" value="Kinase-like_dom_sf"/>
</dbReference>
<keyword evidence="3 8" id="KW-0418">Kinase</keyword>
<dbReference type="PROSITE" id="PS50011">
    <property type="entry name" value="PROTEIN_KINASE_DOM"/>
    <property type="match status" value="1"/>
</dbReference>
<dbReference type="SUPFAM" id="SSF56112">
    <property type="entry name" value="Protein kinase-like (PK-like)"/>
    <property type="match status" value="1"/>
</dbReference>
<reference evidence="13" key="1">
    <citation type="submission" date="2011-07" db="EMBL/GenBank/DDBJ databases">
        <authorList>
            <consortium name="Caenorhabditis brenneri Sequencing and Analysis Consortium"/>
            <person name="Wilson R.K."/>
        </authorList>
    </citation>
    <scope>NUCLEOTIDE SEQUENCE [LARGE SCALE GENOMIC DNA]</scope>
    <source>
        <strain evidence="13">PB2801</strain>
    </source>
</reference>
<keyword evidence="7" id="KW-0727">SH2 domain</keyword>
<proteinExistence type="inferred from homology"/>
<evidence type="ECO:0000256" key="8">
    <source>
        <dbReference type="RuleBase" id="RU362096"/>
    </source>
</evidence>
<dbReference type="OrthoDB" id="98077at2759"/>
<dbReference type="SMART" id="SM00252">
    <property type="entry name" value="SH2"/>
    <property type="match status" value="1"/>
</dbReference>
<dbReference type="SUPFAM" id="SSF55550">
    <property type="entry name" value="SH2 domain"/>
    <property type="match status" value="1"/>
</dbReference>
<dbReference type="PROSITE" id="PS00109">
    <property type="entry name" value="PROTEIN_KINASE_TYR"/>
    <property type="match status" value="1"/>
</dbReference>
<keyword evidence="13" id="KW-1185">Reference proteome</keyword>
<keyword evidence="4 8" id="KW-0067">ATP-binding</keyword>
<dbReference type="PRINTS" id="PR00109">
    <property type="entry name" value="TYRKINASE"/>
</dbReference>
<accession>G0NWJ0</accession>
<dbReference type="AlphaFoldDB" id="G0NWJ0"/>
<dbReference type="SMART" id="SM00219">
    <property type="entry name" value="TyrKc"/>
    <property type="match status" value="1"/>
</dbReference>
<dbReference type="InterPro" id="IPR020635">
    <property type="entry name" value="Tyr_kinase_cat_dom"/>
</dbReference>
<dbReference type="InterPro" id="IPR000980">
    <property type="entry name" value="SH2"/>
</dbReference>
<dbReference type="InterPro" id="IPR000719">
    <property type="entry name" value="Prot_kinase_dom"/>
</dbReference>
<gene>
    <name evidence="12" type="ORF">CAEBREN_31682</name>
</gene>
<dbReference type="Gene3D" id="3.30.505.10">
    <property type="entry name" value="SH2 domain"/>
    <property type="match status" value="1"/>
</dbReference>
<protein>
    <recommendedName>
        <fullName evidence="8">Tyrosine-protein kinase</fullName>
        <ecNumber evidence="8">2.7.10.2</ecNumber>
    </recommendedName>
</protein>
<evidence type="ECO:0000313" key="13">
    <source>
        <dbReference type="Proteomes" id="UP000008068"/>
    </source>
</evidence>
<dbReference type="EMBL" id="GL379964">
    <property type="protein sequence ID" value="EGT38804.1"/>
    <property type="molecule type" value="Genomic_DNA"/>
</dbReference>
<keyword evidence="1 8" id="KW-0808">Transferase</keyword>
<evidence type="ECO:0000256" key="7">
    <source>
        <dbReference type="PROSITE-ProRule" id="PRU00191"/>
    </source>
</evidence>
<dbReference type="CDD" id="cd00173">
    <property type="entry name" value="SH2"/>
    <property type="match status" value="1"/>
</dbReference>
<dbReference type="InterPro" id="IPR008266">
    <property type="entry name" value="Tyr_kinase_AS"/>
</dbReference>
<evidence type="ECO:0000256" key="9">
    <source>
        <dbReference type="SAM" id="MobiDB-lite"/>
    </source>
</evidence>
<keyword evidence="2 8" id="KW-0547">Nucleotide-binding</keyword>
<feature type="domain" description="Protein kinase" evidence="11">
    <location>
        <begin position="161"/>
        <end position="430"/>
    </location>
</feature>
<comment type="catalytic activity">
    <reaction evidence="6 8">
        <text>L-tyrosyl-[protein] + ATP = O-phospho-L-tyrosyl-[protein] + ADP + H(+)</text>
        <dbReference type="Rhea" id="RHEA:10596"/>
        <dbReference type="Rhea" id="RHEA-COMP:10136"/>
        <dbReference type="Rhea" id="RHEA-COMP:20101"/>
        <dbReference type="ChEBI" id="CHEBI:15378"/>
        <dbReference type="ChEBI" id="CHEBI:30616"/>
        <dbReference type="ChEBI" id="CHEBI:46858"/>
        <dbReference type="ChEBI" id="CHEBI:61978"/>
        <dbReference type="ChEBI" id="CHEBI:456216"/>
        <dbReference type="EC" id="2.7.10.2"/>
    </reaction>
</comment>
<dbReference type="InterPro" id="IPR036860">
    <property type="entry name" value="SH2_dom_sf"/>
</dbReference>
<dbReference type="GO" id="GO:0005524">
    <property type="term" value="F:ATP binding"/>
    <property type="evidence" value="ECO:0007669"/>
    <property type="project" value="UniProtKB-KW"/>
</dbReference>
<keyword evidence="5 8" id="KW-0829">Tyrosine-protein kinase</keyword>
<dbReference type="InterPro" id="IPR001245">
    <property type="entry name" value="Ser-Thr/Tyr_kinase_cat_dom"/>
</dbReference>
<evidence type="ECO:0000256" key="2">
    <source>
        <dbReference type="ARBA" id="ARBA00022741"/>
    </source>
</evidence>
<feature type="compositionally biased region" description="Basic and acidic residues" evidence="9">
    <location>
        <begin position="1"/>
        <end position="16"/>
    </location>
</feature>
<evidence type="ECO:0000256" key="6">
    <source>
        <dbReference type="ARBA" id="ARBA00051245"/>
    </source>
</evidence>
<dbReference type="eggNOG" id="KOG0194">
    <property type="taxonomic scope" value="Eukaryota"/>
</dbReference>
<dbReference type="Pfam" id="PF00017">
    <property type="entry name" value="SH2"/>
    <property type="match status" value="1"/>
</dbReference>
<dbReference type="EC" id="2.7.10.2" evidence="8"/>
<feature type="region of interest" description="Disordered" evidence="9">
    <location>
        <begin position="471"/>
        <end position="531"/>
    </location>
</feature>
<evidence type="ECO:0000256" key="4">
    <source>
        <dbReference type="ARBA" id="ARBA00022840"/>
    </source>
</evidence>
<dbReference type="Gene3D" id="1.10.510.10">
    <property type="entry name" value="Transferase(Phosphotransferase) domain 1"/>
    <property type="match status" value="1"/>
</dbReference>
<dbReference type="HOGENOM" id="CLU_000288_7_2_1"/>
<feature type="domain" description="SH2" evidence="10">
    <location>
        <begin position="35"/>
        <end position="151"/>
    </location>
</feature>
<evidence type="ECO:0000259" key="10">
    <source>
        <dbReference type="PROSITE" id="PS50001"/>
    </source>
</evidence>
<evidence type="ECO:0000256" key="3">
    <source>
        <dbReference type="ARBA" id="ARBA00022777"/>
    </source>
</evidence>
<dbReference type="CDD" id="cd00192">
    <property type="entry name" value="PTKc"/>
    <property type="match status" value="1"/>
</dbReference>
<dbReference type="InParanoid" id="G0NWJ0"/>
<evidence type="ECO:0000256" key="1">
    <source>
        <dbReference type="ARBA" id="ARBA00022679"/>
    </source>
</evidence>
<sequence>MRRGEKCEKSQEKQEKTGTGGGGREQKEAVQNLKCYHGVQKKEEACKLMKGYPAGTFLIRSSLTRNEVKLVLFLSVKVASGDNDSNVHHYLILKGDGTYCLVQDFKENESGNAAVVHESPKFKTVTDLINYYRHHRLACKIRLAKHIKRPSWQLRNYQVVFDESGRLGAGNFCVVYKGKHVNKEGKEVNVAAIKVSKDTGNESAALMETRNLLMAEAKIMINYKHPNVILLYGLACDVTPFMVCMEFCAGGSLEDALKKFGKDMEEYERQILLLDAARGMRYLHNQKCIHRDLASRNCLISSEGLVKIADFGLSKTLEKNQTAFKEALKEAPLAWLAPECIQRESEFSIKTDVWAFGVVIFEVYNNAAKLFDGEDDTTVIRRIKRANMPTIENRTKLPSMQAVLSSIWTRKPDDRPDFQKVLEQLVAALLPIQPEDLKKMQINNLKGVTRTQMPNTSLEADIAPVVEEPIQDGSEKVLNNKSRAVEMGKKKTGNRRDRKSDKRTQREEAPKSRKPVPIRNTVRKGPGPTSE</sequence>
<dbReference type="Proteomes" id="UP000008068">
    <property type="component" value="Unassembled WGS sequence"/>
</dbReference>
<evidence type="ECO:0000259" key="11">
    <source>
        <dbReference type="PROSITE" id="PS50011"/>
    </source>
</evidence>
<comment type="similarity">
    <text evidence="8">Belongs to the protein kinase superfamily. Tyr protein kinase family.</text>
</comment>
<dbReference type="InterPro" id="IPR050198">
    <property type="entry name" value="Non-receptor_tyrosine_kinases"/>
</dbReference>